<feature type="transmembrane region" description="Helical" evidence="8">
    <location>
        <begin position="207"/>
        <end position="225"/>
    </location>
</feature>
<name>T0SEM2_SAPDV</name>
<evidence type="ECO:0000256" key="1">
    <source>
        <dbReference type="ARBA" id="ARBA00004141"/>
    </source>
</evidence>
<feature type="transmembrane region" description="Helical" evidence="8">
    <location>
        <begin position="48"/>
        <end position="67"/>
    </location>
</feature>
<dbReference type="eggNOG" id="KOG1305">
    <property type="taxonomic scope" value="Eukaryota"/>
</dbReference>
<dbReference type="GeneID" id="19942067"/>
<dbReference type="GO" id="GO:0016020">
    <property type="term" value="C:membrane"/>
    <property type="evidence" value="ECO:0007669"/>
    <property type="project" value="UniProtKB-SubCell"/>
</dbReference>
<keyword evidence="6 8" id="KW-1133">Transmembrane helix</keyword>
<keyword evidence="7 8" id="KW-0472">Membrane</keyword>
<dbReference type="EMBL" id="JH767134">
    <property type="protein sequence ID" value="EQC41367.1"/>
    <property type="molecule type" value="Genomic_DNA"/>
</dbReference>
<dbReference type="Proteomes" id="UP000030762">
    <property type="component" value="Unassembled WGS sequence"/>
</dbReference>
<evidence type="ECO:0000313" key="10">
    <source>
        <dbReference type="EMBL" id="EQC41367.1"/>
    </source>
</evidence>
<comment type="subcellular location">
    <subcellularLocation>
        <location evidence="1">Membrane</location>
        <topology evidence="1">Multi-pass membrane protein</topology>
    </subcellularLocation>
</comment>
<organism evidence="10 11">
    <name type="scientific">Saprolegnia diclina (strain VS20)</name>
    <dbReference type="NCBI Taxonomy" id="1156394"/>
    <lineage>
        <taxon>Eukaryota</taxon>
        <taxon>Sar</taxon>
        <taxon>Stramenopiles</taxon>
        <taxon>Oomycota</taxon>
        <taxon>Saprolegniomycetes</taxon>
        <taxon>Saprolegniales</taxon>
        <taxon>Saprolegniaceae</taxon>
        <taxon>Saprolegnia</taxon>
    </lineage>
</organism>
<accession>T0SEM2</accession>
<evidence type="ECO:0000256" key="8">
    <source>
        <dbReference type="SAM" id="Phobius"/>
    </source>
</evidence>
<dbReference type="VEuPathDB" id="FungiDB:SDRG_01340"/>
<dbReference type="RefSeq" id="XP_008605081.1">
    <property type="nucleotide sequence ID" value="XM_008606859.1"/>
</dbReference>
<feature type="transmembrane region" description="Helical" evidence="8">
    <location>
        <begin position="73"/>
        <end position="97"/>
    </location>
</feature>
<comment type="similarity">
    <text evidence="2">Belongs to the amino acid/polyamine transporter 2 family.</text>
</comment>
<feature type="transmembrane region" description="Helical" evidence="8">
    <location>
        <begin position="423"/>
        <end position="444"/>
    </location>
</feature>
<dbReference type="PANTHER" id="PTHR22950:SF458">
    <property type="entry name" value="SODIUM-COUPLED NEUTRAL AMINO ACID TRANSPORTER 11-RELATED"/>
    <property type="match status" value="1"/>
</dbReference>
<evidence type="ECO:0000259" key="9">
    <source>
        <dbReference type="Pfam" id="PF01490"/>
    </source>
</evidence>
<evidence type="ECO:0000256" key="5">
    <source>
        <dbReference type="ARBA" id="ARBA00022970"/>
    </source>
</evidence>
<reference evidence="10 11" key="1">
    <citation type="submission" date="2012-04" db="EMBL/GenBank/DDBJ databases">
        <title>The Genome Sequence of Saprolegnia declina VS20.</title>
        <authorList>
            <consortium name="The Broad Institute Genome Sequencing Platform"/>
            <person name="Russ C."/>
            <person name="Nusbaum C."/>
            <person name="Tyler B."/>
            <person name="van West P."/>
            <person name="Dieguez-Uribeondo J."/>
            <person name="de Bruijn I."/>
            <person name="Tripathy S."/>
            <person name="Jiang R."/>
            <person name="Young S.K."/>
            <person name="Zeng Q."/>
            <person name="Gargeya S."/>
            <person name="Fitzgerald M."/>
            <person name="Haas B."/>
            <person name="Abouelleil A."/>
            <person name="Alvarado L."/>
            <person name="Arachchi H.M."/>
            <person name="Berlin A."/>
            <person name="Chapman S.B."/>
            <person name="Goldberg J."/>
            <person name="Griggs A."/>
            <person name="Gujja S."/>
            <person name="Hansen M."/>
            <person name="Howarth C."/>
            <person name="Imamovic A."/>
            <person name="Larimer J."/>
            <person name="McCowen C."/>
            <person name="Montmayeur A."/>
            <person name="Murphy C."/>
            <person name="Neiman D."/>
            <person name="Pearson M."/>
            <person name="Priest M."/>
            <person name="Roberts A."/>
            <person name="Saif S."/>
            <person name="Shea T."/>
            <person name="Sisk P."/>
            <person name="Sykes S."/>
            <person name="Wortman J."/>
            <person name="Nusbaum C."/>
            <person name="Birren B."/>
        </authorList>
    </citation>
    <scope>NUCLEOTIDE SEQUENCE [LARGE SCALE GENOMIC DNA]</scope>
    <source>
        <strain evidence="10 11">VS20</strain>
    </source>
</reference>
<evidence type="ECO:0000256" key="7">
    <source>
        <dbReference type="ARBA" id="ARBA00023136"/>
    </source>
</evidence>
<feature type="transmembrane region" description="Helical" evidence="8">
    <location>
        <begin position="285"/>
        <end position="306"/>
    </location>
</feature>
<evidence type="ECO:0000256" key="4">
    <source>
        <dbReference type="ARBA" id="ARBA00022692"/>
    </source>
</evidence>
<dbReference type="GO" id="GO:0015179">
    <property type="term" value="F:L-amino acid transmembrane transporter activity"/>
    <property type="evidence" value="ECO:0007669"/>
    <property type="project" value="TreeGrafter"/>
</dbReference>
<dbReference type="InParanoid" id="T0SEM2"/>
<feature type="transmembrane region" description="Helical" evidence="8">
    <location>
        <begin position="393"/>
        <end position="411"/>
    </location>
</feature>
<proteinExistence type="inferred from homology"/>
<feature type="transmembrane region" description="Helical" evidence="8">
    <location>
        <begin position="245"/>
        <end position="264"/>
    </location>
</feature>
<dbReference type="InterPro" id="IPR013057">
    <property type="entry name" value="AA_transpt_TM"/>
</dbReference>
<dbReference type="AlphaFoldDB" id="T0SEM2"/>
<dbReference type="OMA" id="TAMACQH"/>
<protein>
    <recommendedName>
        <fullName evidence="9">Amino acid transporter transmembrane domain-containing protein</fullName>
    </recommendedName>
</protein>
<dbReference type="PANTHER" id="PTHR22950">
    <property type="entry name" value="AMINO ACID TRANSPORTER"/>
    <property type="match status" value="1"/>
</dbReference>
<keyword evidence="4 8" id="KW-0812">Transmembrane</keyword>
<keyword evidence="5" id="KW-0029">Amino-acid transport</keyword>
<evidence type="ECO:0000256" key="2">
    <source>
        <dbReference type="ARBA" id="ARBA00008066"/>
    </source>
</evidence>
<dbReference type="STRING" id="1156394.T0SEM2"/>
<feature type="transmembrane region" description="Helical" evidence="8">
    <location>
        <begin position="118"/>
        <end position="140"/>
    </location>
</feature>
<evidence type="ECO:0000256" key="3">
    <source>
        <dbReference type="ARBA" id="ARBA00022448"/>
    </source>
</evidence>
<keyword evidence="3" id="KW-0813">Transport</keyword>
<evidence type="ECO:0000256" key="6">
    <source>
        <dbReference type="ARBA" id="ARBA00022989"/>
    </source>
</evidence>
<keyword evidence="11" id="KW-1185">Reference proteome</keyword>
<sequence length="489" mass="53247">MGRKSRKGQSQPILHGTAVLYAAEIDDDNMGGPPPPEVAHQASGTWGVAMNLTNSIVGAGVIAIPHAMADGGFAPVLGLLLLGAALTMYSMNVIVRLGDVYNVDTYENLAKAAFGPRGYLVVCFFQFTFSFGANCSYLTVVGDTVPPLIGHVLHLPFQHGHPVLSASAPTWLRVMTDRDLSVMAIALLLLLPLCLQRDFASLAKCSGLSIIGMVVCAGCLLYKCISEADRLPFVDDSGVFYDYVAVHRKIFPAIGTIAFAYVCQHQTYLVYNTMLDKSPAHFRRVAKWSVGASFLLIVLFGVPGYLMFLKHTRSDIFVNFTDTSDHVIQVCRVITVLSMVLTYPQEFMVARYTLQILLDHKEDAARLFVEQEKGQVVSNRPCHARIAAFSLRWHVFFTMSLLAATVLIALIDPHLGDITSLTGSFSAVALAFVLPAACHLKLGVPSESYSRWHDCAVPWLALAFGAVAFVVSTTTSIIDILQETSEVNP</sequence>
<feature type="transmembrane region" description="Helical" evidence="8">
    <location>
        <begin position="456"/>
        <end position="478"/>
    </location>
</feature>
<gene>
    <name evidence="10" type="ORF">SDRG_01340</name>
</gene>
<evidence type="ECO:0000313" key="11">
    <source>
        <dbReference type="Proteomes" id="UP000030762"/>
    </source>
</evidence>
<feature type="domain" description="Amino acid transporter transmembrane" evidence="9">
    <location>
        <begin position="43"/>
        <end position="477"/>
    </location>
</feature>
<dbReference type="OrthoDB" id="28208at2759"/>
<dbReference type="Pfam" id="PF01490">
    <property type="entry name" value="Aa_trans"/>
    <property type="match status" value="1"/>
</dbReference>